<evidence type="ECO:0000256" key="5">
    <source>
        <dbReference type="ARBA" id="ARBA00023136"/>
    </source>
</evidence>
<keyword evidence="2" id="KW-1003">Cell membrane</keyword>
<dbReference type="InterPro" id="IPR002528">
    <property type="entry name" value="MATE_fam"/>
</dbReference>
<dbReference type="GO" id="GO:0005886">
    <property type="term" value="C:plasma membrane"/>
    <property type="evidence" value="ECO:0007669"/>
    <property type="project" value="UniProtKB-SubCell"/>
</dbReference>
<feature type="transmembrane region" description="Helical" evidence="6">
    <location>
        <begin position="16"/>
        <end position="37"/>
    </location>
</feature>
<dbReference type="PANTHER" id="PTHR43823:SF3">
    <property type="entry name" value="MULTIDRUG EXPORT PROTEIN MEPA"/>
    <property type="match status" value="1"/>
</dbReference>
<evidence type="ECO:0000256" key="1">
    <source>
        <dbReference type="ARBA" id="ARBA00004651"/>
    </source>
</evidence>
<organism evidence="7">
    <name type="scientific">marine sediment metagenome</name>
    <dbReference type="NCBI Taxonomy" id="412755"/>
    <lineage>
        <taxon>unclassified sequences</taxon>
        <taxon>metagenomes</taxon>
        <taxon>ecological metagenomes</taxon>
    </lineage>
</organism>
<keyword evidence="5 6" id="KW-0472">Membrane</keyword>
<evidence type="ECO:0000256" key="2">
    <source>
        <dbReference type="ARBA" id="ARBA00022475"/>
    </source>
</evidence>
<feature type="transmembrane region" description="Helical" evidence="6">
    <location>
        <begin position="49"/>
        <end position="73"/>
    </location>
</feature>
<feature type="non-terminal residue" evidence="7">
    <location>
        <position position="74"/>
    </location>
</feature>
<reference evidence="7" key="1">
    <citation type="journal article" date="2014" name="Front. Microbiol.">
        <title>High frequency of phylogenetically diverse reductive dehalogenase-homologous genes in deep subseafloor sedimentary metagenomes.</title>
        <authorList>
            <person name="Kawai M."/>
            <person name="Futagami T."/>
            <person name="Toyoda A."/>
            <person name="Takaki Y."/>
            <person name="Nishi S."/>
            <person name="Hori S."/>
            <person name="Arai W."/>
            <person name="Tsubouchi T."/>
            <person name="Morono Y."/>
            <person name="Uchiyama I."/>
            <person name="Ito T."/>
            <person name="Fujiyama A."/>
            <person name="Inagaki F."/>
            <person name="Takami H."/>
        </authorList>
    </citation>
    <scope>NUCLEOTIDE SEQUENCE</scope>
    <source>
        <strain evidence="7">Expedition CK06-06</strain>
    </source>
</reference>
<dbReference type="GO" id="GO:0042910">
    <property type="term" value="F:xenobiotic transmembrane transporter activity"/>
    <property type="evidence" value="ECO:0007669"/>
    <property type="project" value="InterPro"/>
</dbReference>
<evidence type="ECO:0000256" key="4">
    <source>
        <dbReference type="ARBA" id="ARBA00022989"/>
    </source>
</evidence>
<proteinExistence type="predicted"/>
<keyword evidence="3 6" id="KW-0812">Transmembrane</keyword>
<dbReference type="GO" id="GO:0015297">
    <property type="term" value="F:antiporter activity"/>
    <property type="evidence" value="ECO:0007669"/>
    <property type="project" value="InterPro"/>
</dbReference>
<protein>
    <submittedName>
        <fullName evidence="7">Uncharacterized protein</fullName>
    </submittedName>
</protein>
<dbReference type="InterPro" id="IPR051327">
    <property type="entry name" value="MATE_MepA_subfamily"/>
</dbReference>
<comment type="subcellular location">
    <subcellularLocation>
        <location evidence="1">Cell membrane</location>
        <topology evidence="1">Multi-pass membrane protein</topology>
    </subcellularLocation>
</comment>
<gene>
    <name evidence="7" type="ORF">S12H4_29625</name>
</gene>
<keyword evidence="4 6" id="KW-1133">Transmembrane helix</keyword>
<comment type="caution">
    <text evidence="7">The sequence shown here is derived from an EMBL/GenBank/DDBJ whole genome shotgun (WGS) entry which is preliminary data.</text>
</comment>
<evidence type="ECO:0000256" key="3">
    <source>
        <dbReference type="ARBA" id="ARBA00022692"/>
    </source>
</evidence>
<dbReference type="Pfam" id="PF01554">
    <property type="entry name" value="MatE"/>
    <property type="match status" value="1"/>
</dbReference>
<dbReference type="EMBL" id="BARW01017104">
    <property type="protein sequence ID" value="GAI98884.1"/>
    <property type="molecule type" value="Genomic_DNA"/>
</dbReference>
<name>X1V2J7_9ZZZZ</name>
<dbReference type="AlphaFoldDB" id="X1V2J7"/>
<dbReference type="PANTHER" id="PTHR43823">
    <property type="entry name" value="SPORULATION PROTEIN YKVU"/>
    <property type="match status" value="1"/>
</dbReference>
<evidence type="ECO:0000313" key="7">
    <source>
        <dbReference type="EMBL" id="GAI98884.1"/>
    </source>
</evidence>
<accession>X1V2J7</accession>
<evidence type="ECO:0000256" key="6">
    <source>
        <dbReference type="SAM" id="Phobius"/>
    </source>
</evidence>
<sequence length="74" mass="8053">MNAKRERLLNENLRKLLFKFSLPTVIGMIVASLYNLVDTIFVGKGVGPMAIAAITLVMPIMMVFLAIATMIGIG</sequence>